<organism evidence="4 5">
    <name type="scientific">Trichoderma longibrachiatum ATCC 18648</name>
    <dbReference type="NCBI Taxonomy" id="983965"/>
    <lineage>
        <taxon>Eukaryota</taxon>
        <taxon>Fungi</taxon>
        <taxon>Dikarya</taxon>
        <taxon>Ascomycota</taxon>
        <taxon>Pezizomycotina</taxon>
        <taxon>Sordariomycetes</taxon>
        <taxon>Hypocreomycetidae</taxon>
        <taxon>Hypocreales</taxon>
        <taxon>Hypocreaceae</taxon>
        <taxon>Trichoderma</taxon>
    </lineage>
</organism>
<dbReference type="PANTHER" id="PTHR46411">
    <property type="entry name" value="FAMILY ATPASE, PUTATIVE-RELATED"/>
    <property type="match status" value="1"/>
</dbReference>
<dbReference type="AlphaFoldDB" id="A0A2T4CC70"/>
<proteinExistence type="predicted"/>
<dbReference type="SUPFAM" id="SSF52540">
    <property type="entry name" value="P-loop containing nucleoside triphosphate hydrolases"/>
    <property type="match status" value="1"/>
</dbReference>
<dbReference type="STRING" id="983965.A0A2T4CC70"/>
<evidence type="ECO:0000256" key="1">
    <source>
        <dbReference type="SAM" id="MobiDB-lite"/>
    </source>
</evidence>
<evidence type="ECO:0000313" key="4">
    <source>
        <dbReference type="EMBL" id="PTB79118.1"/>
    </source>
</evidence>
<name>A0A2T4CC70_TRILO</name>
<feature type="region of interest" description="Disordered" evidence="1">
    <location>
        <begin position="626"/>
        <end position="648"/>
    </location>
</feature>
<dbReference type="Gene3D" id="3.40.50.300">
    <property type="entry name" value="P-loop containing nucleotide triphosphate hydrolases"/>
    <property type="match status" value="1"/>
</dbReference>
<feature type="compositionally biased region" description="Basic and acidic residues" evidence="1">
    <location>
        <begin position="287"/>
        <end position="303"/>
    </location>
</feature>
<sequence>MFTTAVRKRSLYSFHSNDYGPYRLSVPLFSSDERSSPLVGDNRGTQRPPLKGLKILIDFVEAECAKFNEGLQLQLGSGLIYYIHLWAIFDRSTIVYSRTGDSLELPTASLVTYAGYKTPKGELGQHETPFYLVRSKTVYFDGNKLAFGNIGAKIEHFTGMVKISSLVCYPLEFHEHKGHLRAKLFERSKKILSLQGKGVHHKVFTAVAYRKFFDGKVNLQQDKIMIDGETSRSLCLLHGARDVAKEVHAQHEPNASSFHINGLSPRYLLGMLLSSAADRIGQSKDCELDRHSERAAQGDDSKLEGGNGNEGFCDECQRKTRQRRKEAKNMLTMIFHPTIAGDVKWDGQAWGYLMLEEHAKDLMRTSVIPHVSKPASDLQGTGPAGREALNILLHGPSDTGKTLTVEALCDHLQAPLMKISVDTFMVKPEIIGAALIHQKMLEVCHRWGAVLLIDDLPFLWSRMSLLAQQKQWPSVVLQHLTSPRGQGVIFFTCKGNHVNWGEGALSQSKVTAFPLAIIGCMRLTFGSFKTQEGMPKFRFNLSFRYTFPTRHGRMHLIRKCLARALERGQVHIAPLNDVGMRRLGDSGLNYRETRNVVQLALDWACEKGELMPLAVLQRLLDMPREHRSGPASVDGVQPSTPSPSLRDKARPRMRLRLLSLVRALRRELCFSSS</sequence>
<reference evidence="4 5" key="1">
    <citation type="submission" date="2016-07" db="EMBL/GenBank/DDBJ databases">
        <title>Multiple horizontal gene transfer events from other fungi enriched the ability of initially mycotrophic Trichoderma (Ascomycota) to feed on dead plant biomass.</title>
        <authorList>
            <consortium name="DOE Joint Genome Institute"/>
            <person name="Aerts A."/>
            <person name="Atanasova L."/>
            <person name="Chenthamara K."/>
            <person name="Zhang J."/>
            <person name="Grujic M."/>
            <person name="Henrissat B."/>
            <person name="Kuo A."/>
            <person name="Salamov A."/>
            <person name="Lipzen A."/>
            <person name="Labutti K."/>
            <person name="Barry K."/>
            <person name="Miao Y."/>
            <person name="Rahimi M.J."/>
            <person name="Shen Q."/>
            <person name="Grigoriev I.V."/>
            <person name="Kubicek C.P."/>
            <person name="Druzhinina I.S."/>
        </authorList>
    </citation>
    <scope>NUCLEOTIDE SEQUENCE [LARGE SCALE GENOMIC DNA]</scope>
    <source>
        <strain evidence="4 5">ATCC 18648</strain>
    </source>
</reference>
<protein>
    <submittedName>
        <fullName evidence="4">Uncharacterized protein</fullName>
    </submittedName>
</protein>
<dbReference type="EMBL" id="KZ679128">
    <property type="protein sequence ID" value="PTB79118.1"/>
    <property type="molecule type" value="Genomic_DNA"/>
</dbReference>
<dbReference type="InterPro" id="IPR003959">
    <property type="entry name" value="ATPase_AAA_core"/>
</dbReference>
<evidence type="ECO:0000313" key="5">
    <source>
        <dbReference type="Proteomes" id="UP000240760"/>
    </source>
</evidence>
<dbReference type="Pfam" id="PF00004">
    <property type="entry name" value="AAA"/>
    <property type="match status" value="1"/>
</dbReference>
<feature type="domain" description="DUF7025" evidence="3">
    <location>
        <begin position="75"/>
        <end position="175"/>
    </location>
</feature>
<dbReference type="OrthoDB" id="10042665at2759"/>
<dbReference type="Proteomes" id="UP000240760">
    <property type="component" value="Unassembled WGS sequence"/>
</dbReference>
<evidence type="ECO:0000259" key="2">
    <source>
        <dbReference type="Pfam" id="PF00004"/>
    </source>
</evidence>
<dbReference type="GO" id="GO:0005524">
    <property type="term" value="F:ATP binding"/>
    <property type="evidence" value="ECO:0007669"/>
    <property type="project" value="InterPro"/>
</dbReference>
<feature type="domain" description="ATPase AAA-type core" evidence="2">
    <location>
        <begin position="391"/>
        <end position="460"/>
    </location>
</feature>
<dbReference type="Pfam" id="PF22942">
    <property type="entry name" value="DUF7025"/>
    <property type="match status" value="1"/>
</dbReference>
<accession>A0A2T4CC70</accession>
<feature type="region of interest" description="Disordered" evidence="1">
    <location>
        <begin position="287"/>
        <end position="312"/>
    </location>
</feature>
<dbReference type="GO" id="GO:0016887">
    <property type="term" value="F:ATP hydrolysis activity"/>
    <property type="evidence" value="ECO:0007669"/>
    <property type="project" value="InterPro"/>
</dbReference>
<gene>
    <name evidence="4" type="ORF">M440DRAFT_1389172</name>
</gene>
<evidence type="ECO:0000259" key="3">
    <source>
        <dbReference type="Pfam" id="PF22942"/>
    </source>
</evidence>
<keyword evidence="5" id="KW-1185">Reference proteome</keyword>
<dbReference type="InterPro" id="IPR027417">
    <property type="entry name" value="P-loop_NTPase"/>
</dbReference>
<dbReference type="InterPro" id="IPR054289">
    <property type="entry name" value="DUF7025"/>
</dbReference>
<dbReference type="PANTHER" id="PTHR46411:SF3">
    <property type="entry name" value="AAA+ ATPASE DOMAIN-CONTAINING PROTEIN"/>
    <property type="match status" value="1"/>
</dbReference>